<proteinExistence type="predicted"/>
<organism evidence="2 3">
    <name type="scientific">Loktanella gaetbuli</name>
    <dbReference type="NCBI Taxonomy" id="2881335"/>
    <lineage>
        <taxon>Bacteria</taxon>
        <taxon>Pseudomonadati</taxon>
        <taxon>Pseudomonadota</taxon>
        <taxon>Alphaproteobacteria</taxon>
        <taxon>Rhodobacterales</taxon>
        <taxon>Roseobacteraceae</taxon>
        <taxon>Loktanella</taxon>
    </lineage>
</organism>
<gene>
    <name evidence="2" type="ORF">LGQ03_00370</name>
</gene>
<keyword evidence="3" id="KW-1185">Reference proteome</keyword>
<accession>A0ABS8BPZ9</accession>
<feature type="domain" description="Beta-lactamase hydrolase-like protein phosphatase-like" evidence="1">
    <location>
        <begin position="4"/>
        <end position="108"/>
    </location>
</feature>
<evidence type="ECO:0000259" key="1">
    <source>
        <dbReference type="Pfam" id="PF04273"/>
    </source>
</evidence>
<dbReference type="NCBIfam" id="TIGR01244">
    <property type="entry name" value="TIGR01244 family sulfur transferase"/>
    <property type="match status" value="1"/>
</dbReference>
<dbReference type="InterPro" id="IPR029021">
    <property type="entry name" value="Prot-tyrosine_phosphatase-like"/>
</dbReference>
<evidence type="ECO:0000313" key="3">
    <source>
        <dbReference type="Proteomes" id="UP001138961"/>
    </source>
</evidence>
<sequence length="137" mass="14287">MQINQITPAYSAAPQIEPADAATLAEQGFTTVICNRPDAEVPPPLQAEAMRIAVEAAGMTFVVNPVTHQGLNMEMVHAQSDAAATGKTLAYCASGTRSTIVWALGQAGKMPVDDIIAAAAQAGYDLNGMRSQLETLS</sequence>
<dbReference type="InterPro" id="IPR005939">
    <property type="entry name" value="BLH_phosphatase-like"/>
</dbReference>
<reference evidence="2" key="1">
    <citation type="submission" date="2021-10" db="EMBL/GenBank/DDBJ databases">
        <title>Loktanella gaetbuli sp. nov., isolated from a tidal flat.</title>
        <authorList>
            <person name="Park S."/>
            <person name="Yoon J.-H."/>
        </authorList>
    </citation>
    <scope>NUCLEOTIDE SEQUENCE</scope>
    <source>
        <strain evidence="2">TSTF-M6</strain>
    </source>
</reference>
<comment type="caution">
    <text evidence="2">The sequence shown here is derived from an EMBL/GenBank/DDBJ whole genome shotgun (WGS) entry which is preliminary data.</text>
</comment>
<dbReference type="Proteomes" id="UP001138961">
    <property type="component" value="Unassembled WGS sequence"/>
</dbReference>
<evidence type="ECO:0000313" key="2">
    <source>
        <dbReference type="EMBL" id="MCB5197684.1"/>
    </source>
</evidence>
<name>A0ABS8BPZ9_9RHOB</name>
<dbReference type="Pfam" id="PF04273">
    <property type="entry name" value="BLH_phosphatase"/>
    <property type="match status" value="1"/>
</dbReference>
<protein>
    <submittedName>
        <fullName evidence="2">TIGR01244 family phosphatase</fullName>
    </submittedName>
</protein>
<dbReference type="Gene3D" id="3.90.190.10">
    <property type="entry name" value="Protein tyrosine phosphatase superfamily"/>
    <property type="match status" value="1"/>
</dbReference>
<dbReference type="EMBL" id="JAJATZ010000001">
    <property type="protein sequence ID" value="MCB5197684.1"/>
    <property type="molecule type" value="Genomic_DNA"/>
</dbReference>